<feature type="chain" id="PRO_5039062469" description="alpha-L-rhamnosidase" evidence="5">
    <location>
        <begin position="27"/>
        <end position="2217"/>
    </location>
</feature>
<dbReference type="PROSITE" id="PS50022">
    <property type="entry name" value="FA58C_3"/>
    <property type="match status" value="1"/>
</dbReference>
<dbReference type="EMBL" id="QGQD01000004">
    <property type="protein sequence ID" value="TLD02948.1"/>
    <property type="molecule type" value="Genomic_DNA"/>
</dbReference>
<name>A0A4V6HSH1_9FIRM</name>
<dbReference type="SUPFAM" id="SSF49373">
    <property type="entry name" value="Invasin/intimin cell-adhesion fragments"/>
    <property type="match status" value="4"/>
</dbReference>
<dbReference type="Pfam" id="PF08531">
    <property type="entry name" value="Bac_rhamnosid_N"/>
    <property type="match status" value="1"/>
</dbReference>
<reference evidence="7 8" key="1">
    <citation type="journal article" date="2019" name="Anaerobe">
        <title>Detection of Robinsoniella peoriensis in multiple bone samples of a trauma patient.</title>
        <authorList>
            <person name="Schrottner P."/>
            <person name="Hartwich K."/>
            <person name="Bunk B."/>
            <person name="Schober I."/>
            <person name="Helbig S."/>
            <person name="Rudolph W.W."/>
            <person name="Gunzer F."/>
        </authorList>
    </citation>
    <scope>NUCLEOTIDE SEQUENCE [LARGE SCALE GENOMIC DNA]</scope>
    <source>
        <strain evidence="7 8">DSM 106044</strain>
    </source>
</reference>
<dbReference type="Gene3D" id="2.60.120.260">
    <property type="entry name" value="Galactose-binding domain-like"/>
    <property type="match status" value="4"/>
</dbReference>
<comment type="caution">
    <text evidence="7">The sequence shown here is derived from an EMBL/GenBank/DDBJ whole genome shotgun (WGS) entry which is preliminary data.</text>
</comment>
<dbReference type="STRING" id="180332.GCA_000797495_02200"/>
<keyword evidence="8" id="KW-1185">Reference proteome</keyword>
<dbReference type="GO" id="GO:0005975">
    <property type="term" value="P:carbohydrate metabolic process"/>
    <property type="evidence" value="ECO:0007669"/>
    <property type="project" value="InterPro"/>
</dbReference>
<dbReference type="SUPFAM" id="SSF48208">
    <property type="entry name" value="Six-hairpin glycosidases"/>
    <property type="match status" value="1"/>
</dbReference>
<dbReference type="Gene3D" id="2.60.40.10">
    <property type="entry name" value="Immunoglobulins"/>
    <property type="match status" value="1"/>
</dbReference>
<dbReference type="Pfam" id="PF25788">
    <property type="entry name" value="Ig_Rha78A_N"/>
    <property type="match status" value="1"/>
</dbReference>
<dbReference type="Pfam" id="PF17389">
    <property type="entry name" value="Bac_rhamnosid6H"/>
    <property type="match status" value="1"/>
</dbReference>
<sequence precursor="true">MKLRRRLLSCLLATAVTVTSITPITAAASQGDLQIGSLKVNYLSEPLGIDDSQPVFSWILASDGYDKGQSAYRIVVSSTREGAERHEGDVWDSGKNENQNNYNITYQGNPLLSRTPYYWAVQVWDEEGNDNGWSEVSSFETGIMSTDEWNGEWIGIKNTDMNFQGANWIWRRDGSDFSGAPEGVQYFRKGFKIDKTKTISNVNIGITADDEYELFVNGQKAGENGGEDSWKNGKLYDITNLISAEGENVIAASAHNTSRGYAGLLAKIEVLYNDGTKDTYVTDNSWKLSKTKEEGWSDQNYNDTGWTNPDQSEPYGNSPWNSGVAPNAENAFAATVLRKEFKTEKGAIKDAKAYVSGLGFFELKINGQLPDDTLLNPANTQYNQTSLYRVFDVTELVKEGKNAIGVELGNSFYNETCSVWNWQDASWRDAPKLRMELEIEYENGEKESVVTDDSWKATKEGPITTNSIYYGETYDARKELNGFDLNDYDDTNWGAVQLMDAPEGKLKAQIMEPVRRTKEMQPSEITKLENGSYVLTIPEMLAGWIKLDIKGANAGDKVTITYGEKLNDDGQVQKLGGKDGVNSGWWPRAYNQQDNYICKGGKDVETFEPKFSYKGYQYVQIDGYPSELTADDVICYRVSNDMEDTGSFESSDELFNKMHQMMITTMKNNMQGKPTDTPVWEKNGWLGDANVALETMTYNFGFVNMLKQFVETMEDCQNEFNNVPNMVPTQGWGNDNTVVWNSIFVFGVDQMIDTYGNESYLYEQYDAMRKLALKDMEESRKNGWTWSDGQLADWVSPMGQGDADQDLQYSESPSEGSGICGTAFAYHLLDVMSQLADRMGKTDDAAEYRAAMEKMYTAFNEKFYDAENQIYRTLTWSQQANRSRYRQTSQLVPLAYGLVPEEYKDGVLTNLVNDIKDKNYHLDTGCVGSKFILPVLTDNGYADVAYKVAQQKSYPSWGFMADRGTSLWEMWETSSRSLGHYFLGTYDEWFYKGIGGIKDMQDGYKTVTIEPSLNETLTYAKAGVNTVRGQLQSDWTLNEGQGVFDIQVPVGTTAEIILPTNNKDQITCNGQPLSESLDGIHAVSNENGKVHIEAGSGNYKFETNVKLTSVEKIKLKKAILDAGSLKQLDYEMDAWTVFKAVLEEASELDANPDAVQEEIDAMVKKLTDAAAELKLHVNQSRVALKEAVKNADEKVNPVAAPIKYADAYQEAYDAAKAGCTNVELTNEEMDQLVLKLSNAETEMNSHLFQNLALNGNVAFSTSHEDGYWGWGSKLINDGDRKNINKDGEYTGYSSNTGDVKNEDHEEWVSIDLGKVQDINAVSIYPAVKNPAVKNSGYGFPKNFEIQVSENGSDWTTVVTKENYPVPSYEPISFTFASANAKYVKLFAKNLNPKANDHNFYYLQLSEFEVYHSENTIEEIVLADYEAPKSAVAYGEPLVNMADIKATINGKTDISGKWSVEMQDETAADVQKNPETGKYNVKLTFQAPNTYAFSDTLAGTAADGAKVSVEDNGKKLVYTYVTEVVKAAAPAVEDKEEYFVYAAGGEGQVSIADLMEKYQPFVKFAVGNVTDEFGILDSKISVDEKGNLSFTVNTNGEAGQTAVIPVTVTMKNYEDTTVNVCVSLTEKIPLEITSNARNVIYTGSPYAGLDNPSAVIKETLEAYTGKFIITYNTEDGSAPVKEGNYTVTVTPEDPAYAGQWTGSFTISPALESVEAQIENPELFWDEDTQITGVAAIGSDGNKMNLAGAGIVYRSEDTNIAIVDENGKVSARNAGSTKIIVTITIGEMEKSGEFAVTVSEIPAISPVLASKTTTSVTLETVEGYEYAVQKENEEAAFSHVAEFKELEPGTSYKFYQRIAATDTHYAGSVSEALEVSTDKEKIQGTITIKGNTKEGEKLTLDTTGIKNKKPGDLSITWKRGNQEVKGENGNTYALTKADVGYKISAVVTAKNLEGSLTTETALSVLPAVTPPPAKVDVDKVTLDKSSVSIKIKKTVKLTAQVSPSNAADKSITWKSSKSSIASVDKNGKVTAKKAGKATITAIASNGKSASCKITVTTDPAKIKLNTNKKTLGRKETYTLKTTLVPSTAVTSKIIFTSSNKKVATVDKKGRVKALKEGTAIITVRTANGKKATCNITVKKAPSSIKLNVGKKKNLKIGKTFKLKVTRSDGSAGNVTFISKKEKVATVSSSGKIKAIKKGKAKIIAKTFNGKTAEVLITVK</sequence>
<dbReference type="Gene3D" id="2.60.40.2700">
    <property type="match status" value="1"/>
</dbReference>
<evidence type="ECO:0000256" key="1">
    <source>
        <dbReference type="ARBA" id="ARBA00001445"/>
    </source>
</evidence>
<dbReference type="InterPro" id="IPR008902">
    <property type="entry name" value="Rhamnosid_concanavalin"/>
</dbReference>
<dbReference type="InterPro" id="IPR016007">
    <property type="entry name" value="Alpha_rhamnosid"/>
</dbReference>
<dbReference type="InterPro" id="IPR012341">
    <property type="entry name" value="6hp_glycosidase-like_sf"/>
</dbReference>
<dbReference type="InterPro" id="IPR035398">
    <property type="entry name" value="Bac_rhamnosid_C"/>
</dbReference>
<dbReference type="InterPro" id="IPR035396">
    <property type="entry name" value="Bac_rhamnosid6H"/>
</dbReference>
<dbReference type="RefSeq" id="WP_138001550.1">
    <property type="nucleotide sequence ID" value="NZ_QGQD01000004.1"/>
</dbReference>
<dbReference type="Pfam" id="PF22633">
    <property type="entry name" value="F5_F8_type_C_2"/>
    <property type="match status" value="1"/>
</dbReference>
<dbReference type="PANTHER" id="PTHR33307">
    <property type="entry name" value="ALPHA-RHAMNOSIDASE (EUROFUNG)"/>
    <property type="match status" value="1"/>
</dbReference>
<evidence type="ECO:0000256" key="2">
    <source>
        <dbReference type="ARBA" id="ARBA00012652"/>
    </source>
</evidence>
<dbReference type="InterPro" id="IPR013737">
    <property type="entry name" value="Bac_rhamnosid_N"/>
</dbReference>
<organism evidence="7 8">
    <name type="scientific">Robinsoniella peoriensis</name>
    <dbReference type="NCBI Taxonomy" id="180332"/>
    <lineage>
        <taxon>Bacteria</taxon>
        <taxon>Bacillati</taxon>
        <taxon>Bacillota</taxon>
        <taxon>Clostridia</taxon>
        <taxon>Lachnospirales</taxon>
        <taxon>Lachnospiraceae</taxon>
        <taxon>Robinsoniella</taxon>
    </lineage>
</organism>
<evidence type="ECO:0000256" key="4">
    <source>
        <dbReference type="ARBA" id="ARBA00023295"/>
    </source>
</evidence>
<dbReference type="SUPFAM" id="SSF49785">
    <property type="entry name" value="Galactose-binding domain-like"/>
    <property type="match status" value="2"/>
</dbReference>
<dbReference type="InterPro" id="IPR000421">
    <property type="entry name" value="FA58C"/>
</dbReference>
<dbReference type="SMART" id="SM00635">
    <property type="entry name" value="BID_2"/>
    <property type="match status" value="4"/>
</dbReference>
<keyword evidence="4 7" id="KW-0326">Glycosidase</keyword>
<dbReference type="Gene3D" id="2.60.420.10">
    <property type="entry name" value="Maltose phosphorylase, domain 3"/>
    <property type="match status" value="1"/>
</dbReference>
<comment type="catalytic activity">
    <reaction evidence="1">
        <text>Hydrolysis of terminal non-reducing alpha-L-rhamnose residues in alpha-L-rhamnosides.</text>
        <dbReference type="EC" id="3.2.1.40"/>
    </reaction>
</comment>
<dbReference type="GO" id="GO:0030596">
    <property type="term" value="F:alpha-L-rhamnosidase activity"/>
    <property type="evidence" value="ECO:0007669"/>
    <property type="project" value="UniProtKB-EC"/>
</dbReference>
<dbReference type="InterPro" id="IPR013783">
    <property type="entry name" value="Ig-like_fold"/>
</dbReference>
<dbReference type="Gene3D" id="2.60.40.1080">
    <property type="match status" value="4"/>
</dbReference>
<evidence type="ECO:0000259" key="6">
    <source>
        <dbReference type="PROSITE" id="PS50022"/>
    </source>
</evidence>
<dbReference type="Pfam" id="PF17390">
    <property type="entry name" value="Bac_rhamnosid_C"/>
    <property type="match status" value="1"/>
</dbReference>
<dbReference type="Pfam" id="PF02368">
    <property type="entry name" value="Big_2"/>
    <property type="match status" value="3"/>
</dbReference>
<dbReference type="InterPro" id="IPR008979">
    <property type="entry name" value="Galactose-bd-like_sf"/>
</dbReference>
<dbReference type="PANTHER" id="PTHR33307:SF6">
    <property type="entry name" value="ALPHA-RHAMNOSIDASE (EUROFUNG)-RELATED"/>
    <property type="match status" value="1"/>
</dbReference>
<dbReference type="EC" id="3.2.1.40" evidence="2"/>
<keyword evidence="5" id="KW-0732">Signal</keyword>
<dbReference type="Gene3D" id="1.20.1270.70">
    <property type="entry name" value="Designed single chain three-helix bundle"/>
    <property type="match status" value="1"/>
</dbReference>
<proteinExistence type="predicted"/>
<dbReference type="InterPro" id="IPR008928">
    <property type="entry name" value="6-hairpin_glycosidase_sf"/>
</dbReference>
<feature type="domain" description="F5/8 type C" evidence="6">
    <location>
        <begin position="1240"/>
        <end position="1412"/>
    </location>
</feature>
<dbReference type="Gene3D" id="1.50.10.10">
    <property type="match status" value="1"/>
</dbReference>
<accession>A0A4V6HSH1</accession>
<gene>
    <name evidence="7" type="primary">cgkA_3</name>
    <name evidence="7" type="ORF">DSM106044_00177</name>
</gene>
<protein>
    <recommendedName>
        <fullName evidence="2">alpha-L-rhamnosidase</fullName>
        <ecNumber evidence="2">3.2.1.40</ecNumber>
    </recommendedName>
</protein>
<dbReference type="Pfam" id="PF05592">
    <property type="entry name" value="Bac_rhamnosid"/>
    <property type="match status" value="1"/>
</dbReference>
<evidence type="ECO:0000313" key="8">
    <source>
        <dbReference type="Proteomes" id="UP000306509"/>
    </source>
</evidence>
<evidence type="ECO:0000313" key="7">
    <source>
        <dbReference type="EMBL" id="TLD02948.1"/>
    </source>
</evidence>
<dbReference type="InterPro" id="IPR008964">
    <property type="entry name" value="Invasin/intimin_cell_adhesion"/>
</dbReference>
<dbReference type="Proteomes" id="UP000306509">
    <property type="component" value="Unassembled WGS sequence"/>
</dbReference>
<evidence type="ECO:0000256" key="3">
    <source>
        <dbReference type="ARBA" id="ARBA00022801"/>
    </source>
</evidence>
<dbReference type="InterPro" id="IPR003343">
    <property type="entry name" value="Big_2"/>
</dbReference>
<keyword evidence="3 7" id="KW-0378">Hydrolase</keyword>
<feature type="signal peptide" evidence="5">
    <location>
        <begin position="1"/>
        <end position="26"/>
    </location>
</feature>
<evidence type="ECO:0000256" key="5">
    <source>
        <dbReference type="SAM" id="SignalP"/>
    </source>
</evidence>